<dbReference type="AlphaFoldDB" id="A0A1E1K7H7"/>
<dbReference type="EMBL" id="FJUX01000017">
    <property type="protein sequence ID" value="CZS94038.1"/>
    <property type="molecule type" value="Genomic_DNA"/>
</dbReference>
<gene>
    <name evidence="1" type="ORF">RAG0_04071</name>
</gene>
<name>A0A1E1K7H7_9HELO</name>
<evidence type="ECO:0000313" key="2">
    <source>
        <dbReference type="Proteomes" id="UP000178912"/>
    </source>
</evidence>
<proteinExistence type="predicted"/>
<accession>A0A1E1K7H7</accession>
<dbReference type="OrthoDB" id="3561330at2759"/>
<evidence type="ECO:0000313" key="1">
    <source>
        <dbReference type="EMBL" id="CZS94038.1"/>
    </source>
</evidence>
<reference evidence="2" key="1">
    <citation type="submission" date="2016-03" db="EMBL/GenBank/DDBJ databases">
        <authorList>
            <person name="Guldener U."/>
        </authorList>
    </citation>
    <scope>NUCLEOTIDE SEQUENCE [LARGE SCALE GENOMIC DNA]</scope>
    <source>
        <strain evidence="2">04CH-RAC-A.6.1</strain>
    </source>
</reference>
<protein>
    <submittedName>
        <fullName evidence="1">Uncharacterized protein</fullName>
    </submittedName>
</protein>
<dbReference type="Proteomes" id="UP000178912">
    <property type="component" value="Unassembled WGS sequence"/>
</dbReference>
<keyword evidence="2" id="KW-1185">Reference proteome</keyword>
<sequence length="364" mass="41447">MSTPMEIDLFNLSSVRNTKEEEAFKRRYAPEAAALAELEAHLEMIIRNMPKKLMNDDDVPILSPDVALQQPEPVIQPKLEPSPSLRKSLVPEDIENKMYPIGESKTYIPKNWNQNFRDQQEKSVYGGNPFSSILKSRGGSSNSHQKNFLSDFEDLPIRSIKKKNDFVQVSTYCEKMVILLTKEDPTKSLTAPGQPHHFRVPLNAFRRSGNILAEFLVEKDKKVSEITDGTVVYSFDKEPKPNIHIQEYAIYIDKLMSSEVMAAATRYLVDVPRFLIVEKMSIEQFWVGVVLWGNWASGKPFELPCHEDDIESAARVSIFLNDPAYAKYFYEQVEVRSVDRSPISAGIMKPEITVFLLGVANRVV</sequence>
<organism evidence="1 2">
    <name type="scientific">Rhynchosporium agropyri</name>
    <dbReference type="NCBI Taxonomy" id="914238"/>
    <lineage>
        <taxon>Eukaryota</taxon>
        <taxon>Fungi</taxon>
        <taxon>Dikarya</taxon>
        <taxon>Ascomycota</taxon>
        <taxon>Pezizomycotina</taxon>
        <taxon>Leotiomycetes</taxon>
        <taxon>Helotiales</taxon>
        <taxon>Ploettnerulaceae</taxon>
        <taxon>Rhynchosporium</taxon>
    </lineage>
</organism>